<proteinExistence type="predicted"/>
<dbReference type="EMBL" id="BRXU01000030">
    <property type="protein sequence ID" value="GLC59820.1"/>
    <property type="molecule type" value="Genomic_DNA"/>
</dbReference>
<dbReference type="GO" id="GO:0050126">
    <property type="term" value="F:N-carbamoylputrescine amidase activity"/>
    <property type="evidence" value="ECO:0007669"/>
    <property type="project" value="TreeGrafter"/>
</dbReference>
<feature type="domain" description="CN hydrolase" evidence="2">
    <location>
        <begin position="1"/>
        <end position="256"/>
    </location>
</feature>
<dbReference type="PROSITE" id="PS50263">
    <property type="entry name" value="CN_HYDROLASE"/>
    <property type="match status" value="1"/>
</dbReference>
<gene>
    <name evidence="3" type="primary">PLESTBF000747</name>
    <name evidence="3" type="ORF">PLESTB_001539300</name>
</gene>
<dbReference type="SUPFAM" id="SSF56317">
    <property type="entry name" value="Carbon-nitrogen hydrolase"/>
    <property type="match status" value="1"/>
</dbReference>
<reference evidence="3 4" key="1">
    <citation type="journal article" date="2023" name="Commun. Biol.">
        <title>Reorganization of the ancestral sex-determining regions during the evolution of trioecy in Pleodorina starrii.</title>
        <authorList>
            <person name="Takahashi K."/>
            <person name="Suzuki S."/>
            <person name="Kawai-Toyooka H."/>
            <person name="Yamamoto K."/>
            <person name="Hamaji T."/>
            <person name="Ootsuki R."/>
            <person name="Yamaguchi H."/>
            <person name="Kawachi M."/>
            <person name="Higashiyama T."/>
            <person name="Nozaki H."/>
        </authorList>
    </citation>
    <scope>NUCLEOTIDE SEQUENCE [LARGE SCALE GENOMIC DNA]</scope>
    <source>
        <strain evidence="3 4">NIES-4479</strain>
    </source>
</reference>
<name>A0A9W6F8L7_9CHLO</name>
<keyword evidence="4" id="KW-1185">Reference proteome</keyword>
<protein>
    <recommendedName>
        <fullName evidence="2">CN hydrolase domain-containing protein</fullName>
    </recommendedName>
</protein>
<sequence>MVRKVVLAATQFACSEDKRANAELFEGLYWCQVQEKEYFSWSAPFEGHPLISRFAQLARELRVVLPVPFFERANNAYFNSVAMVDADGSVLGRGKYLEKFYMSPGDTGFRVFDTAYGKVGIAICWDQWFPEAARALALQGAEVLLFPTAIGSEPGTPPQSSSYPHWIRVQQVVVVGHAGSNLLPLVASNRIGTEQLPGASPTTFYGGSFIAGHQGQILAQVGATSSSPSLELSLPGGNPHPAPAPLEGFVTAEVDLDLIAAERAAWGVFRDRRPELYGPLATLGGSRA</sequence>
<dbReference type="PANTHER" id="PTHR43674:SF2">
    <property type="entry name" value="BETA-UREIDOPROPIONASE"/>
    <property type="match status" value="1"/>
</dbReference>
<dbReference type="Gene3D" id="3.60.110.10">
    <property type="entry name" value="Carbon-nitrogen hydrolase"/>
    <property type="match status" value="1"/>
</dbReference>
<comment type="caution">
    <text evidence="3">The sequence shown here is derived from an EMBL/GenBank/DDBJ whole genome shotgun (WGS) entry which is preliminary data.</text>
</comment>
<dbReference type="Pfam" id="PF00795">
    <property type="entry name" value="CN_hydrolase"/>
    <property type="match status" value="1"/>
</dbReference>
<evidence type="ECO:0000313" key="3">
    <source>
        <dbReference type="EMBL" id="GLC59820.1"/>
    </source>
</evidence>
<dbReference type="InterPro" id="IPR003010">
    <property type="entry name" value="C-N_Hydrolase"/>
</dbReference>
<evidence type="ECO:0000256" key="1">
    <source>
        <dbReference type="ARBA" id="ARBA00022801"/>
    </source>
</evidence>
<dbReference type="GO" id="GO:0033388">
    <property type="term" value="P:putrescine biosynthetic process from arginine"/>
    <property type="evidence" value="ECO:0007669"/>
    <property type="project" value="TreeGrafter"/>
</dbReference>
<dbReference type="Proteomes" id="UP001165080">
    <property type="component" value="Unassembled WGS sequence"/>
</dbReference>
<keyword evidence="1" id="KW-0378">Hydrolase</keyword>
<evidence type="ECO:0000313" key="4">
    <source>
        <dbReference type="Proteomes" id="UP001165080"/>
    </source>
</evidence>
<dbReference type="PANTHER" id="PTHR43674">
    <property type="entry name" value="NITRILASE C965.09-RELATED"/>
    <property type="match status" value="1"/>
</dbReference>
<organism evidence="3 4">
    <name type="scientific">Pleodorina starrii</name>
    <dbReference type="NCBI Taxonomy" id="330485"/>
    <lineage>
        <taxon>Eukaryota</taxon>
        <taxon>Viridiplantae</taxon>
        <taxon>Chlorophyta</taxon>
        <taxon>core chlorophytes</taxon>
        <taxon>Chlorophyceae</taxon>
        <taxon>CS clade</taxon>
        <taxon>Chlamydomonadales</taxon>
        <taxon>Volvocaceae</taxon>
        <taxon>Pleodorina</taxon>
    </lineage>
</organism>
<evidence type="ECO:0000259" key="2">
    <source>
        <dbReference type="PROSITE" id="PS50263"/>
    </source>
</evidence>
<accession>A0A9W6F8L7</accession>
<dbReference type="InterPro" id="IPR036526">
    <property type="entry name" value="C-N_Hydrolase_sf"/>
</dbReference>
<dbReference type="InterPro" id="IPR050345">
    <property type="entry name" value="Aliph_Amidase/BUP"/>
</dbReference>
<dbReference type="AlphaFoldDB" id="A0A9W6F8L7"/>